<reference evidence="2 3" key="1">
    <citation type="submission" date="2020-04" db="EMBL/GenBank/DDBJ databases">
        <title>Knoellia sp. isolate from air conditioner.</title>
        <authorList>
            <person name="Chea S."/>
            <person name="Kim D.-U."/>
        </authorList>
    </citation>
    <scope>NUCLEOTIDE SEQUENCE [LARGE SCALE GENOMIC DNA]</scope>
    <source>
        <strain evidence="2 3">DB2414S</strain>
    </source>
</reference>
<protein>
    <submittedName>
        <fullName evidence="2">Uncharacterized protein</fullName>
    </submittedName>
</protein>
<dbReference type="AlphaFoldDB" id="A0A849HMH3"/>
<sequence>MNAQPLFLVDLATARMYTCPKVLGLVLQHRNSRDNRRLTQHVVDEVLRRVDAPVSMSQATELVAETIKIAGHRSDKGPTAAKTVSGAEADEPYGPN</sequence>
<accession>A0A849HMH3</accession>
<dbReference type="Proteomes" id="UP000588586">
    <property type="component" value="Unassembled WGS sequence"/>
</dbReference>
<gene>
    <name evidence="2" type="ORF">HJG52_17210</name>
</gene>
<name>A0A849HMH3_9MICO</name>
<dbReference type="EMBL" id="JABEPQ010000004">
    <property type="protein sequence ID" value="NNM47734.1"/>
    <property type="molecule type" value="Genomic_DNA"/>
</dbReference>
<evidence type="ECO:0000313" key="2">
    <source>
        <dbReference type="EMBL" id="NNM47734.1"/>
    </source>
</evidence>
<evidence type="ECO:0000313" key="3">
    <source>
        <dbReference type="Proteomes" id="UP000588586"/>
    </source>
</evidence>
<comment type="caution">
    <text evidence="2">The sequence shown here is derived from an EMBL/GenBank/DDBJ whole genome shotgun (WGS) entry which is preliminary data.</text>
</comment>
<feature type="region of interest" description="Disordered" evidence="1">
    <location>
        <begin position="72"/>
        <end position="96"/>
    </location>
</feature>
<keyword evidence="3" id="KW-1185">Reference proteome</keyword>
<organism evidence="2 3">
    <name type="scientific">Knoellia koreensis</name>
    <dbReference type="NCBI Taxonomy" id="2730921"/>
    <lineage>
        <taxon>Bacteria</taxon>
        <taxon>Bacillati</taxon>
        <taxon>Actinomycetota</taxon>
        <taxon>Actinomycetes</taxon>
        <taxon>Micrococcales</taxon>
        <taxon>Intrasporangiaceae</taxon>
        <taxon>Knoellia</taxon>
    </lineage>
</organism>
<proteinExistence type="predicted"/>
<evidence type="ECO:0000256" key="1">
    <source>
        <dbReference type="SAM" id="MobiDB-lite"/>
    </source>
</evidence>